<dbReference type="InterPro" id="IPR037923">
    <property type="entry name" value="HTH-like"/>
</dbReference>
<comment type="caution">
    <text evidence="5">The sequence shown here is derived from an EMBL/GenBank/DDBJ whole genome shotgun (WGS) entry which is preliminary data.</text>
</comment>
<dbReference type="EMBL" id="JAGGMS010000001">
    <property type="protein sequence ID" value="MBP2181770.1"/>
    <property type="molecule type" value="Genomic_DNA"/>
</dbReference>
<proteinExistence type="predicted"/>
<dbReference type="InterPro" id="IPR050204">
    <property type="entry name" value="AraC_XylS_family_regulators"/>
</dbReference>
<keyword evidence="6" id="KW-1185">Reference proteome</keyword>
<dbReference type="InterPro" id="IPR018060">
    <property type="entry name" value="HTH_AraC"/>
</dbReference>
<dbReference type="PANTHER" id="PTHR46796">
    <property type="entry name" value="HTH-TYPE TRANSCRIPTIONAL ACTIVATOR RHAS-RELATED"/>
    <property type="match status" value="1"/>
</dbReference>
<keyword evidence="3" id="KW-0804">Transcription</keyword>
<dbReference type="InterPro" id="IPR020449">
    <property type="entry name" value="Tscrpt_reg_AraC-type_HTH"/>
</dbReference>
<keyword evidence="1" id="KW-0805">Transcription regulation</keyword>
<dbReference type="PRINTS" id="PR00032">
    <property type="entry name" value="HTHARAC"/>
</dbReference>
<sequence>MAALLEFIPALLNRSLLGSGVDTIAQVMLGSKVGGAKTATLHAAAPWGVERGHASAVVFHFVAQGACWLRTREAEPLRLEAGDVVMLLDGAGHAVSSDRSGPLTSDDALIAVTEGGAGPRTRLLCAGYRPGRALPASLRAQVPPVLHIRPAQSDGLAETARMLAEEVTADRPGSQIVVDRLVDVLVVQALRGWSVPTQDLPVAAAMTALHDEFDRPWTLDDLARRCGMSRATLTRRFTAVTGEPPLTYLRRRRMEVAANRLLESDDPLATVAKLVGYASEFSFSRTFTRTFGVAPGHYRRTGR</sequence>
<dbReference type="SUPFAM" id="SSF51215">
    <property type="entry name" value="Regulatory protein AraC"/>
    <property type="match status" value="1"/>
</dbReference>
<dbReference type="InterPro" id="IPR009057">
    <property type="entry name" value="Homeodomain-like_sf"/>
</dbReference>
<evidence type="ECO:0000256" key="3">
    <source>
        <dbReference type="ARBA" id="ARBA00023163"/>
    </source>
</evidence>
<dbReference type="SMART" id="SM00342">
    <property type="entry name" value="HTH_ARAC"/>
    <property type="match status" value="1"/>
</dbReference>
<dbReference type="Pfam" id="PF12833">
    <property type="entry name" value="HTH_18"/>
    <property type="match status" value="1"/>
</dbReference>
<dbReference type="InterPro" id="IPR032783">
    <property type="entry name" value="AraC_lig"/>
</dbReference>
<feature type="domain" description="HTH araC/xylS-type" evidence="4">
    <location>
        <begin position="203"/>
        <end position="301"/>
    </location>
</feature>
<dbReference type="Pfam" id="PF12852">
    <property type="entry name" value="Cupin_6"/>
    <property type="match status" value="1"/>
</dbReference>
<name>A0ABS4PQS4_9PSEU</name>
<evidence type="ECO:0000256" key="1">
    <source>
        <dbReference type="ARBA" id="ARBA00023015"/>
    </source>
</evidence>
<organism evidence="5 6">
    <name type="scientific">Amycolatopsis magusensis</name>
    <dbReference type="NCBI Taxonomy" id="882444"/>
    <lineage>
        <taxon>Bacteria</taxon>
        <taxon>Bacillati</taxon>
        <taxon>Actinomycetota</taxon>
        <taxon>Actinomycetes</taxon>
        <taxon>Pseudonocardiales</taxon>
        <taxon>Pseudonocardiaceae</taxon>
        <taxon>Amycolatopsis</taxon>
    </lineage>
</organism>
<dbReference type="Gene3D" id="1.10.10.60">
    <property type="entry name" value="Homeodomain-like"/>
    <property type="match status" value="2"/>
</dbReference>
<protein>
    <submittedName>
        <fullName evidence="5">AraC-like DNA-binding protein</fullName>
    </submittedName>
</protein>
<evidence type="ECO:0000256" key="2">
    <source>
        <dbReference type="ARBA" id="ARBA00023125"/>
    </source>
</evidence>
<accession>A0ABS4PQS4</accession>
<dbReference type="SUPFAM" id="SSF46689">
    <property type="entry name" value="Homeodomain-like"/>
    <property type="match status" value="2"/>
</dbReference>
<evidence type="ECO:0000313" key="5">
    <source>
        <dbReference type="EMBL" id="MBP2181770.1"/>
    </source>
</evidence>
<gene>
    <name evidence="5" type="ORF">JOM49_003296</name>
</gene>
<reference evidence="5 6" key="1">
    <citation type="submission" date="2021-03" db="EMBL/GenBank/DDBJ databases">
        <title>Sequencing the genomes of 1000 actinobacteria strains.</title>
        <authorList>
            <person name="Klenk H.-P."/>
        </authorList>
    </citation>
    <scope>NUCLEOTIDE SEQUENCE [LARGE SCALE GENOMIC DNA]</scope>
    <source>
        <strain evidence="5 6">DSM 45510</strain>
    </source>
</reference>
<dbReference type="Proteomes" id="UP000741013">
    <property type="component" value="Unassembled WGS sequence"/>
</dbReference>
<dbReference type="PROSITE" id="PS01124">
    <property type="entry name" value="HTH_ARAC_FAMILY_2"/>
    <property type="match status" value="1"/>
</dbReference>
<evidence type="ECO:0000313" key="6">
    <source>
        <dbReference type="Proteomes" id="UP000741013"/>
    </source>
</evidence>
<dbReference type="RefSeq" id="WP_209665149.1">
    <property type="nucleotide sequence ID" value="NZ_JAGGMS010000001.1"/>
</dbReference>
<dbReference type="PANTHER" id="PTHR46796:SF7">
    <property type="entry name" value="ARAC FAMILY TRANSCRIPTIONAL REGULATOR"/>
    <property type="match status" value="1"/>
</dbReference>
<evidence type="ECO:0000259" key="4">
    <source>
        <dbReference type="PROSITE" id="PS01124"/>
    </source>
</evidence>
<keyword evidence="2" id="KW-0238">DNA-binding</keyword>